<dbReference type="Proteomes" id="UP000250123">
    <property type="component" value="Chromosome SHEWBE"/>
</dbReference>
<dbReference type="Pfam" id="PF08668">
    <property type="entry name" value="HDOD"/>
    <property type="match status" value="1"/>
</dbReference>
<dbReference type="Pfam" id="PF01590">
    <property type="entry name" value="GAF"/>
    <property type="match status" value="1"/>
</dbReference>
<dbReference type="InterPro" id="IPR052340">
    <property type="entry name" value="RNase_Y/CdgJ"/>
</dbReference>
<dbReference type="PANTHER" id="PTHR33525">
    <property type="match status" value="1"/>
</dbReference>
<sequence>MNSQTQSQSQVKSKGVDYWTRRISDQEMPALCSTVKTLEKLAKDDVSSLRLLGKSVMHDNALTSRILRVANSVTYNKGQNQVTTVSRATVVLGFDAIRNICITAKLLSSLLESKGLSEPVYKRLIKLMARAFQAAMLAKMMLRDHDEELQEEVFIASLLYHLGESAFWSTGCDEAVVLDVALEQCSDNKAEKGVIREMLGTSFNKLSLGIARNWGLGDVLLKSLSNPDERTPEIRSIYLANQISELLAQENPAPEELQLRLKQTASMLGIEIDELKLRMVRCSNATKILAEAYGAKVLIEHLPNPMHLNKDLLAEINAPLVRMPNMTLQLKKLRELTDCAINKADFNRVITTTLEGLLDGVGVDRCGVLLLSPNRKRLQPRIALGEGAEKMKSEFIITLEQPQCLFCDSIELKQAMFVDDPSSPKWRLYMDPALKSKVSATGFMISPLVIDQKVIGMLYADRASSERKLTQTEFDDFTHFAQLANVCLTVSMGH</sequence>
<proteinExistence type="predicted"/>
<dbReference type="InterPro" id="IPR013976">
    <property type="entry name" value="HDOD"/>
</dbReference>
<dbReference type="Gene3D" id="1.10.3210.10">
    <property type="entry name" value="Hypothetical protein af1432"/>
    <property type="match status" value="1"/>
</dbReference>
<reference evidence="3" key="1">
    <citation type="submission" date="2018-06" db="EMBL/GenBank/DDBJ databases">
        <authorList>
            <person name="Cea G.-C."/>
            <person name="William W."/>
        </authorList>
    </citation>
    <scope>NUCLEOTIDE SEQUENCE [LARGE SCALE GENOMIC DNA]</scope>
    <source>
        <strain evidence="3">DB21MT-2</strain>
    </source>
</reference>
<accession>A0A330M5T2</accession>
<dbReference type="AlphaFoldDB" id="A0A330M5T2"/>
<dbReference type="KEGG" id="sbk:SHEWBE_3668"/>
<dbReference type="SUPFAM" id="SSF55781">
    <property type="entry name" value="GAF domain-like"/>
    <property type="match status" value="1"/>
</dbReference>
<dbReference type="PROSITE" id="PS51833">
    <property type="entry name" value="HDOD"/>
    <property type="match status" value="1"/>
</dbReference>
<dbReference type="OrthoDB" id="9791419at2"/>
<evidence type="ECO:0000313" key="2">
    <source>
        <dbReference type="EMBL" id="SQH77631.1"/>
    </source>
</evidence>
<dbReference type="InterPro" id="IPR029016">
    <property type="entry name" value="GAF-like_dom_sf"/>
</dbReference>
<feature type="domain" description="HDOD" evidence="1">
    <location>
        <begin position="28"/>
        <end position="230"/>
    </location>
</feature>
<evidence type="ECO:0000313" key="3">
    <source>
        <dbReference type="Proteomes" id="UP000250123"/>
    </source>
</evidence>
<gene>
    <name evidence="2" type="ORF">SHEWBE_3668</name>
</gene>
<name>A0A330M5T2_9GAMM</name>
<dbReference type="PANTHER" id="PTHR33525:SF3">
    <property type="entry name" value="RIBONUCLEASE Y"/>
    <property type="match status" value="1"/>
</dbReference>
<evidence type="ECO:0000259" key="1">
    <source>
        <dbReference type="PROSITE" id="PS51833"/>
    </source>
</evidence>
<dbReference type="SUPFAM" id="SSF109604">
    <property type="entry name" value="HD-domain/PDEase-like"/>
    <property type="match status" value="1"/>
</dbReference>
<organism evidence="2 3">
    <name type="scientific">Shewanella benthica</name>
    <dbReference type="NCBI Taxonomy" id="43661"/>
    <lineage>
        <taxon>Bacteria</taxon>
        <taxon>Pseudomonadati</taxon>
        <taxon>Pseudomonadota</taxon>
        <taxon>Gammaproteobacteria</taxon>
        <taxon>Alteromonadales</taxon>
        <taxon>Shewanellaceae</taxon>
        <taxon>Shewanella</taxon>
    </lineage>
</organism>
<dbReference type="EMBL" id="LS483452">
    <property type="protein sequence ID" value="SQH77631.1"/>
    <property type="molecule type" value="Genomic_DNA"/>
</dbReference>
<protein>
    <submittedName>
        <fullName evidence="2">HDOD domain-containing protein</fullName>
    </submittedName>
</protein>
<dbReference type="Gene3D" id="3.30.450.40">
    <property type="match status" value="1"/>
</dbReference>
<dbReference type="InterPro" id="IPR003018">
    <property type="entry name" value="GAF"/>
</dbReference>